<dbReference type="SUPFAM" id="SSF53597">
    <property type="entry name" value="Dihydrofolate reductase-like"/>
    <property type="match status" value="1"/>
</dbReference>
<dbReference type="RefSeq" id="XP_034239709.1">
    <property type="nucleotide sequence ID" value="XM_034383818.1"/>
</dbReference>
<dbReference type="GeneID" id="117644396"/>
<evidence type="ECO:0000256" key="5">
    <source>
        <dbReference type="ARBA" id="ARBA00022857"/>
    </source>
</evidence>
<dbReference type="GO" id="GO:0004146">
    <property type="term" value="F:dihydrofolate reductase activity"/>
    <property type="evidence" value="ECO:0007669"/>
    <property type="project" value="UniProtKB-EC"/>
</dbReference>
<keyword evidence="6" id="KW-0560">Oxidoreductase</keyword>
<evidence type="ECO:0000313" key="12">
    <source>
        <dbReference type="RefSeq" id="XP_034239709.1"/>
    </source>
</evidence>
<evidence type="ECO:0000256" key="1">
    <source>
        <dbReference type="ARBA" id="ARBA00004903"/>
    </source>
</evidence>
<dbReference type="PANTHER" id="PTHR48069:SF3">
    <property type="entry name" value="DIHYDROFOLATE REDUCTASE"/>
    <property type="match status" value="1"/>
</dbReference>
<dbReference type="InterPro" id="IPR024072">
    <property type="entry name" value="DHFR-like_dom_sf"/>
</dbReference>
<evidence type="ECO:0000256" key="3">
    <source>
        <dbReference type="ARBA" id="ARBA00012856"/>
    </source>
</evidence>
<reference evidence="12" key="1">
    <citation type="submission" date="2025-08" db="UniProtKB">
        <authorList>
            <consortium name="RefSeq"/>
        </authorList>
    </citation>
    <scope>IDENTIFICATION</scope>
    <source>
        <tissue evidence="12">Total insect</tissue>
    </source>
</reference>
<dbReference type="InterPro" id="IPR012259">
    <property type="entry name" value="DHFR"/>
</dbReference>
<dbReference type="CDD" id="cd00209">
    <property type="entry name" value="DHFR"/>
    <property type="match status" value="1"/>
</dbReference>
<dbReference type="GO" id="GO:0005739">
    <property type="term" value="C:mitochondrion"/>
    <property type="evidence" value="ECO:0007669"/>
    <property type="project" value="TreeGrafter"/>
</dbReference>
<keyword evidence="5" id="KW-0521">NADP</keyword>
<comment type="function">
    <text evidence="7">Key enzyme in folate metabolism. Catalyzes an essential reaction for de novo glycine and purine synthesis, and for DNA precursor synthesis.</text>
</comment>
<dbReference type="CTD" id="1719"/>
<dbReference type="PROSITE" id="PS00075">
    <property type="entry name" value="DHFR_1"/>
    <property type="match status" value="1"/>
</dbReference>
<dbReference type="KEGG" id="tpal:117644396"/>
<dbReference type="Pfam" id="PF00186">
    <property type="entry name" value="DHFR_1"/>
    <property type="match status" value="1"/>
</dbReference>
<gene>
    <name evidence="12" type="primary">LOC117644396</name>
</gene>
<accession>A0A6P8ZLZ4</accession>
<evidence type="ECO:0000256" key="4">
    <source>
        <dbReference type="ARBA" id="ARBA00022563"/>
    </source>
</evidence>
<dbReference type="AlphaFoldDB" id="A0A6P8ZLZ4"/>
<dbReference type="FunCoup" id="A0A6P8ZLZ4">
    <property type="interactions" value="388"/>
</dbReference>
<name>A0A6P8ZLZ4_THRPL</name>
<keyword evidence="4" id="KW-0554">One-carbon metabolism</keyword>
<dbReference type="GO" id="GO:0046452">
    <property type="term" value="P:dihydrofolate metabolic process"/>
    <property type="evidence" value="ECO:0007669"/>
    <property type="project" value="TreeGrafter"/>
</dbReference>
<comment type="pathway">
    <text evidence="1">Cofactor biosynthesis; tetrahydrofolate biosynthesis; 5,6,7,8-tetrahydrofolate from 7,8-dihydrofolate: step 1/1.</text>
</comment>
<evidence type="ECO:0000256" key="9">
    <source>
        <dbReference type="RuleBase" id="RU004474"/>
    </source>
</evidence>
<dbReference type="UniPathway" id="UPA00077">
    <property type="reaction ID" value="UER00158"/>
</dbReference>
<dbReference type="OrthoDB" id="4664297at2759"/>
<comment type="similarity">
    <text evidence="2 9">Belongs to the dihydrofolate reductase family.</text>
</comment>
<dbReference type="EC" id="1.5.1.3" evidence="3"/>
<evidence type="ECO:0000256" key="7">
    <source>
        <dbReference type="ARBA" id="ARBA00025067"/>
    </source>
</evidence>
<keyword evidence="11" id="KW-1185">Reference proteome</keyword>
<dbReference type="PANTHER" id="PTHR48069">
    <property type="entry name" value="DIHYDROFOLATE REDUCTASE"/>
    <property type="match status" value="1"/>
</dbReference>
<dbReference type="GO" id="GO:0006730">
    <property type="term" value="P:one-carbon metabolic process"/>
    <property type="evidence" value="ECO:0007669"/>
    <property type="project" value="UniProtKB-KW"/>
</dbReference>
<evidence type="ECO:0000256" key="6">
    <source>
        <dbReference type="ARBA" id="ARBA00023002"/>
    </source>
</evidence>
<dbReference type="Gene3D" id="3.40.430.10">
    <property type="entry name" value="Dihydrofolate Reductase, subunit A"/>
    <property type="match status" value="1"/>
</dbReference>
<dbReference type="GO" id="GO:0046655">
    <property type="term" value="P:folic acid metabolic process"/>
    <property type="evidence" value="ECO:0007669"/>
    <property type="project" value="TreeGrafter"/>
</dbReference>
<dbReference type="InterPro" id="IPR017925">
    <property type="entry name" value="DHFR_CS"/>
</dbReference>
<evidence type="ECO:0000313" key="11">
    <source>
        <dbReference type="Proteomes" id="UP000515158"/>
    </source>
</evidence>
<protein>
    <recommendedName>
        <fullName evidence="3">dihydrofolate reductase</fullName>
        <ecNumber evidence="3">1.5.1.3</ecNumber>
    </recommendedName>
</protein>
<evidence type="ECO:0000256" key="2">
    <source>
        <dbReference type="ARBA" id="ARBA00009539"/>
    </source>
</evidence>
<proteinExistence type="inferred from homology"/>
<dbReference type="GO" id="GO:0046654">
    <property type="term" value="P:tetrahydrofolate biosynthetic process"/>
    <property type="evidence" value="ECO:0007669"/>
    <property type="project" value="UniProtKB-UniPathway"/>
</dbReference>
<dbReference type="InterPro" id="IPR001796">
    <property type="entry name" value="DHFR_dom"/>
</dbReference>
<feature type="domain" description="DHFR" evidence="10">
    <location>
        <begin position="4"/>
        <end position="184"/>
    </location>
</feature>
<dbReference type="GO" id="GO:0050661">
    <property type="term" value="F:NADP binding"/>
    <property type="evidence" value="ECO:0007669"/>
    <property type="project" value="InterPro"/>
</dbReference>
<dbReference type="InParanoid" id="A0A6P8ZLZ4"/>
<dbReference type="PRINTS" id="PR00070">
    <property type="entry name" value="DHFR"/>
</dbReference>
<sequence>MAPRINLIVAVCENFGIGVSGNLPWRLKSELAFFKRMTLSTQDAAKKNMVIMGRRTWDSIPEKFRPLPGRVNVILSRQPRCNNLPQDVQVFSSFEAVVDALQQESMADKIETAWVIGGSSVYQTALKSPFCHRVYLTKINKSYDCDTFLEPIEEEYFTRVQDPAVPQDTQVENDTTFDYIVYERISGTS</sequence>
<dbReference type="Proteomes" id="UP000515158">
    <property type="component" value="Unplaced"/>
</dbReference>
<dbReference type="FunFam" id="3.40.430.10:FF:000002">
    <property type="entry name" value="Dihydrofolate reductase"/>
    <property type="match status" value="1"/>
</dbReference>
<comment type="catalytic activity">
    <reaction evidence="8">
        <text>(6S)-5,6,7,8-tetrahydrofolate + NADP(+) = 7,8-dihydrofolate + NADPH + H(+)</text>
        <dbReference type="Rhea" id="RHEA:15009"/>
        <dbReference type="ChEBI" id="CHEBI:15378"/>
        <dbReference type="ChEBI" id="CHEBI:57451"/>
        <dbReference type="ChEBI" id="CHEBI:57453"/>
        <dbReference type="ChEBI" id="CHEBI:57783"/>
        <dbReference type="ChEBI" id="CHEBI:58349"/>
        <dbReference type="EC" id="1.5.1.3"/>
    </reaction>
</comment>
<dbReference type="PROSITE" id="PS51330">
    <property type="entry name" value="DHFR_2"/>
    <property type="match status" value="1"/>
</dbReference>
<evidence type="ECO:0000256" key="8">
    <source>
        <dbReference type="ARBA" id="ARBA00048873"/>
    </source>
</evidence>
<evidence type="ECO:0000259" key="10">
    <source>
        <dbReference type="PROSITE" id="PS51330"/>
    </source>
</evidence>
<organism evidence="12">
    <name type="scientific">Thrips palmi</name>
    <name type="common">Melon thrips</name>
    <dbReference type="NCBI Taxonomy" id="161013"/>
    <lineage>
        <taxon>Eukaryota</taxon>
        <taxon>Metazoa</taxon>
        <taxon>Ecdysozoa</taxon>
        <taxon>Arthropoda</taxon>
        <taxon>Hexapoda</taxon>
        <taxon>Insecta</taxon>
        <taxon>Pterygota</taxon>
        <taxon>Neoptera</taxon>
        <taxon>Paraneoptera</taxon>
        <taxon>Thysanoptera</taxon>
        <taxon>Terebrantia</taxon>
        <taxon>Thripoidea</taxon>
        <taxon>Thripidae</taxon>
        <taxon>Thrips</taxon>
    </lineage>
</organism>